<dbReference type="Proteomes" id="UP000233837">
    <property type="component" value="Unassembled WGS sequence"/>
</dbReference>
<name>A0A2I0WP59_9ASPA</name>
<keyword evidence="2" id="KW-1185">Reference proteome</keyword>
<dbReference type="PANTHER" id="PTHR33527:SF14">
    <property type="entry name" value="OS07G0274300 PROTEIN"/>
    <property type="match status" value="1"/>
</dbReference>
<sequence length="313" mass="35582">MDSSSLPIKAIHSFHAGERNLYTRLIFDLYIDPSCSLHLIAFWLWLEEDGHHKNLINKIASMTKSSLRSAAHTALSFLDALLTNPNPNSFHAGERNLYTRLAFDLYIDPSCSLHLIAFWLWLEEDGHHKNLINKIASMTKSSLRSAAHTALSFLDALLTNPNPNPTSTSFQKNAINGIHYYLSNVCYKALTDLHEKAASQVEARRGVEMIGHGLSCVYLSEVDGLLYVPHGEGSSGNEARRYDKSQMIGLKEEVKPWISCFYTEDQRNKESFMHAKPGGEYRSDIPREERMLFVTFSNGYPLTEEELYSFFIR</sequence>
<proteinExistence type="predicted"/>
<dbReference type="AlphaFoldDB" id="A0A2I0WP59"/>
<dbReference type="PANTHER" id="PTHR33527">
    <property type="entry name" value="OS07G0274300 PROTEIN"/>
    <property type="match status" value="1"/>
</dbReference>
<gene>
    <name evidence="1" type="ORF">MA16_Dca026000</name>
</gene>
<evidence type="ECO:0000313" key="1">
    <source>
        <dbReference type="EMBL" id="PKU77447.1"/>
    </source>
</evidence>
<protein>
    <submittedName>
        <fullName evidence="1">Uncharacterized protein</fullName>
    </submittedName>
</protein>
<reference evidence="1 2" key="1">
    <citation type="journal article" date="2016" name="Sci. Rep.">
        <title>The Dendrobium catenatum Lindl. genome sequence provides insights into polysaccharide synthase, floral development and adaptive evolution.</title>
        <authorList>
            <person name="Zhang G.Q."/>
            <person name="Xu Q."/>
            <person name="Bian C."/>
            <person name="Tsai W.C."/>
            <person name="Yeh C.M."/>
            <person name="Liu K.W."/>
            <person name="Yoshida K."/>
            <person name="Zhang L.S."/>
            <person name="Chang S.B."/>
            <person name="Chen F."/>
            <person name="Shi Y."/>
            <person name="Su Y.Y."/>
            <person name="Zhang Y.Q."/>
            <person name="Chen L.J."/>
            <person name="Yin Y."/>
            <person name="Lin M."/>
            <person name="Huang H."/>
            <person name="Deng H."/>
            <person name="Wang Z.W."/>
            <person name="Zhu S.L."/>
            <person name="Zhao X."/>
            <person name="Deng C."/>
            <person name="Niu S.C."/>
            <person name="Huang J."/>
            <person name="Wang M."/>
            <person name="Liu G.H."/>
            <person name="Yang H.J."/>
            <person name="Xiao X.J."/>
            <person name="Hsiao Y.Y."/>
            <person name="Wu W.L."/>
            <person name="Chen Y.Y."/>
            <person name="Mitsuda N."/>
            <person name="Ohme-Takagi M."/>
            <person name="Luo Y.B."/>
            <person name="Van de Peer Y."/>
            <person name="Liu Z.J."/>
        </authorList>
    </citation>
    <scope>NUCLEOTIDE SEQUENCE [LARGE SCALE GENOMIC DNA]</scope>
    <source>
        <tissue evidence="1">The whole plant</tissue>
    </source>
</reference>
<accession>A0A2I0WP59</accession>
<dbReference type="EMBL" id="KZ502497">
    <property type="protein sequence ID" value="PKU77447.1"/>
    <property type="molecule type" value="Genomic_DNA"/>
</dbReference>
<evidence type="ECO:0000313" key="2">
    <source>
        <dbReference type="Proteomes" id="UP000233837"/>
    </source>
</evidence>
<reference evidence="1 2" key="2">
    <citation type="journal article" date="2017" name="Nature">
        <title>The Apostasia genome and the evolution of orchids.</title>
        <authorList>
            <person name="Zhang G.Q."/>
            <person name="Liu K.W."/>
            <person name="Li Z."/>
            <person name="Lohaus R."/>
            <person name="Hsiao Y.Y."/>
            <person name="Niu S.C."/>
            <person name="Wang J.Y."/>
            <person name="Lin Y.C."/>
            <person name="Xu Q."/>
            <person name="Chen L.J."/>
            <person name="Yoshida K."/>
            <person name="Fujiwara S."/>
            <person name="Wang Z.W."/>
            <person name="Zhang Y.Q."/>
            <person name="Mitsuda N."/>
            <person name="Wang M."/>
            <person name="Liu G.H."/>
            <person name="Pecoraro L."/>
            <person name="Huang H.X."/>
            <person name="Xiao X.J."/>
            <person name="Lin M."/>
            <person name="Wu X.Y."/>
            <person name="Wu W.L."/>
            <person name="Chen Y.Y."/>
            <person name="Chang S.B."/>
            <person name="Sakamoto S."/>
            <person name="Ohme-Takagi M."/>
            <person name="Yagi M."/>
            <person name="Zeng S.J."/>
            <person name="Shen C.Y."/>
            <person name="Yeh C.M."/>
            <person name="Luo Y.B."/>
            <person name="Tsai W.C."/>
            <person name="Van de Peer Y."/>
            <person name="Liu Z.J."/>
        </authorList>
    </citation>
    <scope>NUCLEOTIDE SEQUENCE [LARGE SCALE GENOMIC DNA]</scope>
    <source>
        <tissue evidence="1">The whole plant</tissue>
    </source>
</reference>
<organism evidence="1 2">
    <name type="scientific">Dendrobium catenatum</name>
    <dbReference type="NCBI Taxonomy" id="906689"/>
    <lineage>
        <taxon>Eukaryota</taxon>
        <taxon>Viridiplantae</taxon>
        <taxon>Streptophyta</taxon>
        <taxon>Embryophyta</taxon>
        <taxon>Tracheophyta</taxon>
        <taxon>Spermatophyta</taxon>
        <taxon>Magnoliopsida</taxon>
        <taxon>Liliopsida</taxon>
        <taxon>Asparagales</taxon>
        <taxon>Orchidaceae</taxon>
        <taxon>Epidendroideae</taxon>
        <taxon>Malaxideae</taxon>
        <taxon>Dendrobiinae</taxon>
        <taxon>Dendrobium</taxon>
    </lineage>
</organism>